<comment type="caution">
    <text evidence="3">The sequence shown here is derived from an EMBL/GenBank/DDBJ whole genome shotgun (WGS) entry which is preliminary data.</text>
</comment>
<feature type="signal peptide" evidence="2">
    <location>
        <begin position="1"/>
        <end position="19"/>
    </location>
</feature>
<keyword evidence="2" id="KW-0732">Signal</keyword>
<organism evidence="3">
    <name type="scientific">Psilocybe cubensis</name>
    <name type="common">Psychedelic mushroom</name>
    <name type="synonym">Stropharia cubensis</name>
    <dbReference type="NCBI Taxonomy" id="181762"/>
    <lineage>
        <taxon>Eukaryota</taxon>
        <taxon>Fungi</taxon>
        <taxon>Dikarya</taxon>
        <taxon>Basidiomycota</taxon>
        <taxon>Agaricomycotina</taxon>
        <taxon>Agaricomycetes</taxon>
        <taxon>Agaricomycetidae</taxon>
        <taxon>Agaricales</taxon>
        <taxon>Agaricineae</taxon>
        <taxon>Strophariaceae</taxon>
        <taxon>Psilocybe</taxon>
    </lineage>
</organism>
<feature type="chain" id="PRO_5034554566" description="Fruit-body specific protein a" evidence="2">
    <location>
        <begin position="20"/>
        <end position="491"/>
    </location>
</feature>
<dbReference type="AlphaFoldDB" id="A0A8H7XTZ9"/>
<proteinExistence type="predicted"/>
<evidence type="ECO:0000256" key="1">
    <source>
        <dbReference type="SAM" id="MobiDB-lite"/>
    </source>
</evidence>
<dbReference type="PANTHER" id="PTHR36578">
    <property type="entry name" value="CHROMOSOME 15, WHOLE GENOME SHOTGUN SEQUENCE"/>
    <property type="match status" value="1"/>
</dbReference>
<reference evidence="3" key="1">
    <citation type="submission" date="2021-02" db="EMBL/GenBank/DDBJ databases">
        <title>Psilocybe cubensis genome.</title>
        <authorList>
            <person name="Mckernan K.J."/>
            <person name="Crawford S."/>
            <person name="Trippe A."/>
            <person name="Kane L.T."/>
            <person name="Mclaughlin S."/>
        </authorList>
    </citation>
    <scope>NUCLEOTIDE SEQUENCE [LARGE SCALE GENOMIC DNA]</scope>
    <source>
        <strain evidence="3">MGC-MH-2018</strain>
    </source>
</reference>
<gene>
    <name evidence="3" type="ORF">JR316_007309</name>
</gene>
<evidence type="ECO:0008006" key="4">
    <source>
        <dbReference type="Google" id="ProtNLM"/>
    </source>
</evidence>
<feature type="compositionally biased region" description="Polar residues" evidence="1">
    <location>
        <begin position="101"/>
        <end position="112"/>
    </location>
</feature>
<evidence type="ECO:0000313" key="3">
    <source>
        <dbReference type="EMBL" id="KAG5166972.1"/>
    </source>
</evidence>
<dbReference type="EMBL" id="JAFIQS010000007">
    <property type="protein sequence ID" value="KAG5166972.1"/>
    <property type="molecule type" value="Genomic_DNA"/>
</dbReference>
<protein>
    <recommendedName>
        <fullName evidence="4">Fruit-body specific protein a</fullName>
    </recommendedName>
</protein>
<feature type="region of interest" description="Disordered" evidence="1">
    <location>
        <begin position="87"/>
        <end position="128"/>
    </location>
</feature>
<accession>A0A8H7XTZ9</accession>
<sequence>MLTFSRLLSTISCAVVVSAAVSNIVPPASRGTWYNPAAVVDLTGTVTDSDSIANTAAIVDQKSGATGEPDQPIPETAVTAVDGQLTAAGSSNSSSTRRSIPGNSLVSRSPSDYETVFTGTGTGPTDRDASIEGTAYLTFTLVNNATYNINDCLAFCDSVEQCVFANLYYEHNNDGLDFHQTSNLKCAVYADTHTAAEKTNFGGQQLEAPPAGLTFIQESSGFSSKTLVDPPTPDGYELVFGPTNGANNAPGYMGFAFLDRYDVNACAQQCNTRGADGQGGACQYFNIWRAVVNGNPTTYTCSMYFLVADESSAVNTGQGDLKVTFSRGYKRKNFVIDGGFEGFNECDDFCFDTQSANWIGTSPAGGSLDATIFFFQPFAHNGNAVALLGSATGADSDPGTLTVAKPLATVAGKQYQITFFQASSFAPPAQEAAAFIDVVWNGVVQTTIHPGFANFEIFQVTVTAQGNDILAFHGGAAPAWSFIDDVTVFQL</sequence>
<feature type="compositionally biased region" description="Low complexity" evidence="1">
    <location>
        <begin position="90"/>
        <end position="99"/>
    </location>
</feature>
<name>A0A8H7XTZ9_PSICU</name>
<dbReference type="PANTHER" id="PTHR36578:SF1">
    <property type="entry name" value="APPLE DOMAIN-CONTAINING PROTEIN"/>
    <property type="match status" value="1"/>
</dbReference>
<evidence type="ECO:0000256" key="2">
    <source>
        <dbReference type="SAM" id="SignalP"/>
    </source>
</evidence>